<proteinExistence type="predicted"/>
<reference evidence="1 2" key="1">
    <citation type="submission" date="2014-04" db="EMBL/GenBank/DDBJ databases">
        <title>Evolutionary Origins and Diversification of the Mycorrhizal Mutualists.</title>
        <authorList>
            <consortium name="DOE Joint Genome Institute"/>
            <consortium name="Mycorrhizal Genomics Consortium"/>
            <person name="Kohler A."/>
            <person name="Kuo A."/>
            <person name="Nagy L.G."/>
            <person name="Floudas D."/>
            <person name="Copeland A."/>
            <person name="Barry K.W."/>
            <person name="Cichocki N."/>
            <person name="Veneault-Fourrey C."/>
            <person name="LaButti K."/>
            <person name="Lindquist E.A."/>
            <person name="Lipzen A."/>
            <person name="Lundell T."/>
            <person name="Morin E."/>
            <person name="Murat C."/>
            <person name="Riley R."/>
            <person name="Ohm R."/>
            <person name="Sun H."/>
            <person name="Tunlid A."/>
            <person name="Henrissat B."/>
            <person name="Grigoriev I.V."/>
            <person name="Hibbett D.S."/>
            <person name="Martin F."/>
        </authorList>
    </citation>
    <scope>NUCLEOTIDE SEQUENCE [LARGE SCALE GENOMIC DNA]</scope>
    <source>
        <strain evidence="1 2">Koide BX008</strain>
    </source>
</reference>
<dbReference type="Pfam" id="PF11093">
    <property type="entry name" value="Mitochondr_Som1"/>
    <property type="match status" value="1"/>
</dbReference>
<dbReference type="HOGENOM" id="CLU_175714_1_0_1"/>
<dbReference type="InterPro" id="IPR024645">
    <property type="entry name" value="Mitochondr_Som1"/>
</dbReference>
<keyword evidence="2" id="KW-1185">Reference proteome</keyword>
<name>A0A0C2WL15_AMAMK</name>
<organism evidence="1 2">
    <name type="scientific">Amanita muscaria (strain Koide BX008)</name>
    <dbReference type="NCBI Taxonomy" id="946122"/>
    <lineage>
        <taxon>Eukaryota</taxon>
        <taxon>Fungi</taxon>
        <taxon>Dikarya</taxon>
        <taxon>Basidiomycota</taxon>
        <taxon>Agaricomycotina</taxon>
        <taxon>Agaricomycetes</taxon>
        <taxon>Agaricomycetidae</taxon>
        <taxon>Agaricales</taxon>
        <taxon>Pluteineae</taxon>
        <taxon>Amanitaceae</taxon>
        <taxon>Amanita</taxon>
    </lineage>
</organism>
<dbReference type="Proteomes" id="UP000054549">
    <property type="component" value="Unassembled WGS sequence"/>
</dbReference>
<feature type="non-terminal residue" evidence="1">
    <location>
        <position position="1"/>
    </location>
</feature>
<dbReference type="EMBL" id="KN818273">
    <property type="protein sequence ID" value="KIL62247.1"/>
    <property type="molecule type" value="Genomic_DNA"/>
</dbReference>
<protein>
    <submittedName>
        <fullName evidence="1">Uncharacterized protein</fullName>
    </submittedName>
</protein>
<feature type="non-terminal residue" evidence="1">
    <location>
        <position position="58"/>
    </location>
</feature>
<dbReference type="GO" id="GO:0042720">
    <property type="term" value="C:mitochondrial inner membrane peptidase complex"/>
    <property type="evidence" value="ECO:0007669"/>
    <property type="project" value="InterPro"/>
</dbReference>
<dbReference type="OrthoDB" id="3983163at2759"/>
<gene>
    <name evidence="1" type="ORF">M378DRAFT_59017</name>
</gene>
<sequence>CRVAEIVQYICDVKSTSSAPDIVCYPVPRLFQLCPGKPALEITKFVKIDARTGEVELP</sequence>
<dbReference type="InParanoid" id="A0A0C2WL15"/>
<accession>A0A0C2WL15</accession>
<dbReference type="AlphaFoldDB" id="A0A0C2WL15"/>
<evidence type="ECO:0000313" key="1">
    <source>
        <dbReference type="EMBL" id="KIL62247.1"/>
    </source>
</evidence>
<evidence type="ECO:0000313" key="2">
    <source>
        <dbReference type="Proteomes" id="UP000054549"/>
    </source>
</evidence>